<comment type="caution">
    <text evidence="2">The sequence shown here is derived from an EMBL/GenBank/DDBJ whole genome shotgun (WGS) entry which is preliminary data.</text>
</comment>
<dbReference type="InterPro" id="IPR046341">
    <property type="entry name" value="SET_dom_sf"/>
</dbReference>
<dbReference type="SUPFAM" id="SSF82199">
    <property type="entry name" value="SET domain"/>
    <property type="match status" value="1"/>
</dbReference>
<dbReference type="EMBL" id="JBFCZG010000005">
    <property type="protein sequence ID" value="KAL3421977.1"/>
    <property type="molecule type" value="Genomic_DNA"/>
</dbReference>
<reference evidence="2 3" key="1">
    <citation type="submission" date="2024-06" db="EMBL/GenBank/DDBJ databases">
        <title>Complete genome of Phlyctema vagabunda strain 19-DSS-EL-015.</title>
        <authorList>
            <person name="Fiorenzani C."/>
        </authorList>
    </citation>
    <scope>NUCLEOTIDE SEQUENCE [LARGE SCALE GENOMIC DNA]</scope>
    <source>
        <strain evidence="2 3">19-DSS-EL-015</strain>
    </source>
</reference>
<protein>
    <submittedName>
        <fullName evidence="2">SET domain-containing protein</fullName>
    </submittedName>
</protein>
<evidence type="ECO:0000259" key="1">
    <source>
        <dbReference type="PROSITE" id="PS50280"/>
    </source>
</evidence>
<sequence>MAPKAGTPKNWPSQIPYLSVPSYSATLPREARSSLLVRSREARDIPSEIAKGPSSTVHIKPISSPAHPACGQSGLFTNKALKPGDFVIQYLGVYHTTTSRPDDPHAKSDYDLSLDREMGIGIDADQMGNEARFINDYRGVAQRPNAEFKEIWDPKRKEKGIAVWVLGAGKSGNNGFKGIKKGEEILVSYGKGFWGARAGAEIDAEAAAEEVNA</sequence>
<dbReference type="Proteomes" id="UP001629113">
    <property type="component" value="Unassembled WGS sequence"/>
</dbReference>
<keyword evidence="3" id="KW-1185">Reference proteome</keyword>
<organism evidence="2 3">
    <name type="scientific">Phlyctema vagabunda</name>
    <dbReference type="NCBI Taxonomy" id="108571"/>
    <lineage>
        <taxon>Eukaryota</taxon>
        <taxon>Fungi</taxon>
        <taxon>Dikarya</taxon>
        <taxon>Ascomycota</taxon>
        <taxon>Pezizomycotina</taxon>
        <taxon>Leotiomycetes</taxon>
        <taxon>Helotiales</taxon>
        <taxon>Dermateaceae</taxon>
        <taxon>Phlyctema</taxon>
    </lineage>
</organism>
<dbReference type="InterPro" id="IPR001214">
    <property type="entry name" value="SET_dom"/>
</dbReference>
<dbReference type="Pfam" id="PF00856">
    <property type="entry name" value="SET"/>
    <property type="match status" value="1"/>
</dbReference>
<name>A0ABR4PF67_9HELO</name>
<dbReference type="Gene3D" id="2.170.270.10">
    <property type="entry name" value="SET domain"/>
    <property type="match status" value="1"/>
</dbReference>
<evidence type="ECO:0000313" key="2">
    <source>
        <dbReference type="EMBL" id="KAL3421977.1"/>
    </source>
</evidence>
<dbReference type="PROSITE" id="PS50280">
    <property type="entry name" value="SET"/>
    <property type="match status" value="1"/>
</dbReference>
<accession>A0ABR4PF67</accession>
<feature type="domain" description="SET" evidence="1">
    <location>
        <begin position="55"/>
        <end position="190"/>
    </location>
</feature>
<evidence type="ECO:0000313" key="3">
    <source>
        <dbReference type="Proteomes" id="UP001629113"/>
    </source>
</evidence>
<gene>
    <name evidence="2" type="ORF">PVAG01_06133</name>
</gene>
<proteinExistence type="predicted"/>